<organism evidence="1 2">
    <name type="scientific">Planotetraspora mira</name>
    <dbReference type="NCBI Taxonomy" id="58121"/>
    <lineage>
        <taxon>Bacteria</taxon>
        <taxon>Bacillati</taxon>
        <taxon>Actinomycetota</taxon>
        <taxon>Actinomycetes</taxon>
        <taxon>Streptosporangiales</taxon>
        <taxon>Streptosporangiaceae</taxon>
        <taxon>Planotetraspora</taxon>
    </lineage>
</organism>
<dbReference type="EMBL" id="BOOO01000003">
    <property type="protein sequence ID" value="GII27270.1"/>
    <property type="molecule type" value="Genomic_DNA"/>
</dbReference>
<evidence type="ECO:0000313" key="2">
    <source>
        <dbReference type="Proteomes" id="UP000650628"/>
    </source>
</evidence>
<proteinExistence type="predicted"/>
<gene>
    <name evidence="1" type="ORF">Pmi06nite_07120</name>
</gene>
<dbReference type="Proteomes" id="UP000650628">
    <property type="component" value="Unassembled WGS sequence"/>
</dbReference>
<dbReference type="AlphaFoldDB" id="A0A8J3TU52"/>
<reference evidence="1 2" key="1">
    <citation type="submission" date="2021-01" db="EMBL/GenBank/DDBJ databases">
        <title>Whole genome shotgun sequence of Planotetraspora mira NBRC 15435.</title>
        <authorList>
            <person name="Komaki H."/>
            <person name="Tamura T."/>
        </authorList>
    </citation>
    <scope>NUCLEOTIDE SEQUENCE [LARGE SCALE GENOMIC DNA]</scope>
    <source>
        <strain evidence="1 2">NBRC 15435</strain>
    </source>
</reference>
<accession>A0A8J3TU52</accession>
<protein>
    <submittedName>
        <fullName evidence="1">Uncharacterized protein</fullName>
    </submittedName>
</protein>
<evidence type="ECO:0000313" key="1">
    <source>
        <dbReference type="EMBL" id="GII27270.1"/>
    </source>
</evidence>
<sequence length="53" mass="5710">MAACLIESMRMTLGTVRACGHRPAELFTGVELTPLSLGLEVAGEWMRKMTATA</sequence>
<keyword evidence="2" id="KW-1185">Reference proteome</keyword>
<dbReference type="RefSeq" id="WP_203951354.1">
    <property type="nucleotide sequence ID" value="NZ_BOOO01000003.1"/>
</dbReference>
<name>A0A8J3TU52_9ACTN</name>
<comment type="caution">
    <text evidence="1">The sequence shown here is derived from an EMBL/GenBank/DDBJ whole genome shotgun (WGS) entry which is preliminary data.</text>
</comment>